<dbReference type="EMBL" id="LN483142">
    <property type="protein sequence ID" value="CED83476.1"/>
    <property type="molecule type" value="Genomic_DNA"/>
</dbReference>
<feature type="compositionally biased region" description="Pro residues" evidence="1">
    <location>
        <begin position="388"/>
        <end position="398"/>
    </location>
</feature>
<proteinExistence type="predicted"/>
<feature type="region of interest" description="Disordered" evidence="1">
    <location>
        <begin position="736"/>
        <end position="760"/>
    </location>
</feature>
<dbReference type="AlphaFoldDB" id="A0A0F7SPZ9"/>
<name>A0A0F7SPZ9_PHARH</name>
<organism evidence="2">
    <name type="scientific">Phaffia rhodozyma</name>
    <name type="common">Yeast</name>
    <name type="synonym">Xanthophyllomyces dendrorhous</name>
    <dbReference type="NCBI Taxonomy" id="264483"/>
    <lineage>
        <taxon>Eukaryota</taxon>
        <taxon>Fungi</taxon>
        <taxon>Dikarya</taxon>
        <taxon>Basidiomycota</taxon>
        <taxon>Agaricomycotina</taxon>
        <taxon>Tremellomycetes</taxon>
        <taxon>Cystofilobasidiales</taxon>
        <taxon>Mrakiaceae</taxon>
        <taxon>Phaffia</taxon>
    </lineage>
</organism>
<feature type="region of interest" description="Disordered" evidence="1">
    <location>
        <begin position="816"/>
        <end position="850"/>
    </location>
</feature>
<feature type="compositionally biased region" description="Basic and acidic residues" evidence="1">
    <location>
        <begin position="1041"/>
        <end position="1051"/>
    </location>
</feature>
<feature type="compositionally biased region" description="Basic and acidic residues" evidence="1">
    <location>
        <begin position="254"/>
        <end position="267"/>
    </location>
</feature>
<feature type="region of interest" description="Disordered" evidence="1">
    <location>
        <begin position="388"/>
        <end position="462"/>
    </location>
</feature>
<feature type="compositionally biased region" description="Low complexity" evidence="1">
    <location>
        <begin position="744"/>
        <end position="760"/>
    </location>
</feature>
<sequence>MNQFSSLPILQPPSVVSFSDSSANHKTSPLGRSSICVLSSLPNSSVLTDRLVQNLVQTQTYHTTGSVDEIKTPVKLTTRLKSYLPSSESIKRLRPIKSFSKLKHKALGSTTKSPIVSTSLFTSLDLNVEVRPNGARALQSWSHSTASKSTFRRPGLSSCIRPGLSLDSPPGLNVREPANLDGDLPKVIEIVQNPLLGKLSFEQQSINSRMEQTRAEREREAWKKRKSKTGVSWEERLEVLDVCRGEISFGSKAGETHEGTRGFDAKADPSNATSSTKKNSILDVQTLPEIVRSNRIMNRRLSRHGLRPSKSFDLDSRLPTIECSPPTSPTNSLQKLDDNSVANSNLSGHSILAPSETRLTWARQGYRRQVRVPRRIASAISLPPLIPIPPLDPTPPNFPIDESPKPIEHTMSNPIGALSYSSASRPSALPPSSVGASPQTDMTTVGKSQPSANPSTVLTPINTQLDRPGSIWRSQIIGRYYDTSGFLEGSESEIDPSPLKGLEYDLARIISSDEGIEGAPAKKDRNEDLPPRLELHETFSPILFSLDFSLTSENAEHSGSFPLKERLESQNQKIFTLIDPIVSPREDPYVHIPRARWLSMDAQSALSAVNPFCIATSDSTSTVTTSSNATNPEFLKSLCPILPYHTSPSPSSSCSPHRTSLNQPLHEALPLKLIAISLYLAQPSPIIDPMDVPLPSSPMDEISGFSFSAYSTLWTPPRQSRPQSHHILEPISTYTPPITEADQADSLTSSLPSSPSLSATSSIIDESGDLSISSNLEAQVKFGTASRLTSSVPRVIYQPSLSAGLNPLLKHYLHNDHVEDDNRRKDGEEGSDDESGYKYHGRGSDSDQDLSPCVARSVFLSSRVTRKPTIVPQTWKSPSPSKPSGRAIKAGPVTISPSAGMSFTPSFTSRERNRSSFRLNSSLIAEFGQGALSTSTPTTSEVSLQMFRRRIKDVLEAGIEEVVKFQVDFKTHDEVGHIGSSTHAKYSTENKTTTYVSTVGLSSPTTPYIDNQRQRQGQMEPEDEFDDEHGNSSDLGSTGREIMRLAREKGQSKLLKRAAGRSIRNKLASNRGG</sequence>
<feature type="compositionally biased region" description="Basic and acidic residues" evidence="1">
    <location>
        <begin position="816"/>
        <end position="828"/>
    </location>
</feature>
<reference evidence="2" key="1">
    <citation type="submission" date="2014-08" db="EMBL/GenBank/DDBJ databases">
        <authorList>
            <person name="Sharma Rahul"/>
            <person name="Thines Marco"/>
        </authorList>
    </citation>
    <scope>NUCLEOTIDE SEQUENCE</scope>
</reference>
<evidence type="ECO:0000313" key="2">
    <source>
        <dbReference type="EMBL" id="CED83476.1"/>
    </source>
</evidence>
<feature type="region of interest" description="Disordered" evidence="1">
    <location>
        <begin position="251"/>
        <end position="280"/>
    </location>
</feature>
<feature type="compositionally biased region" description="Low complexity" evidence="1">
    <location>
        <begin position="417"/>
        <end position="433"/>
    </location>
</feature>
<feature type="region of interest" description="Disordered" evidence="1">
    <location>
        <begin position="301"/>
        <end position="341"/>
    </location>
</feature>
<feature type="region of interest" description="Disordered" evidence="1">
    <location>
        <begin position="998"/>
        <end position="1073"/>
    </location>
</feature>
<protein>
    <submittedName>
        <fullName evidence="2">Uncharacterized protein</fullName>
    </submittedName>
</protein>
<feature type="compositionally biased region" description="Polar residues" evidence="1">
    <location>
        <begin position="434"/>
        <end position="462"/>
    </location>
</feature>
<feature type="compositionally biased region" description="Polar residues" evidence="1">
    <location>
        <begin position="270"/>
        <end position="280"/>
    </location>
</feature>
<accession>A0A0F7SPZ9</accession>
<feature type="compositionally biased region" description="Polar residues" evidence="1">
    <location>
        <begin position="998"/>
        <end position="1017"/>
    </location>
</feature>
<feature type="compositionally biased region" description="Polar residues" evidence="1">
    <location>
        <begin position="329"/>
        <end position="341"/>
    </location>
</feature>
<evidence type="ECO:0000256" key="1">
    <source>
        <dbReference type="SAM" id="MobiDB-lite"/>
    </source>
</evidence>